<feature type="compositionally biased region" description="Basic and acidic residues" evidence="1">
    <location>
        <begin position="98"/>
        <end position="112"/>
    </location>
</feature>
<organism evidence="2 3">
    <name type="scientific">Malurus cyaneus samueli</name>
    <dbReference type="NCBI Taxonomy" id="2593467"/>
    <lineage>
        <taxon>Eukaryota</taxon>
        <taxon>Metazoa</taxon>
        <taxon>Chordata</taxon>
        <taxon>Craniata</taxon>
        <taxon>Vertebrata</taxon>
        <taxon>Euteleostomi</taxon>
        <taxon>Archelosauria</taxon>
        <taxon>Archosauria</taxon>
        <taxon>Dinosauria</taxon>
        <taxon>Saurischia</taxon>
        <taxon>Theropoda</taxon>
        <taxon>Coelurosauria</taxon>
        <taxon>Aves</taxon>
        <taxon>Neognathae</taxon>
        <taxon>Neoaves</taxon>
        <taxon>Telluraves</taxon>
        <taxon>Australaves</taxon>
        <taxon>Passeriformes</taxon>
        <taxon>Meliphagoidea</taxon>
        <taxon>Maluridae</taxon>
        <taxon>Malurus</taxon>
    </lineage>
</organism>
<name>A0A8C5X6Q5_9PASS</name>
<accession>A0A8C5X6Q5</accession>
<feature type="compositionally biased region" description="Acidic residues" evidence="1">
    <location>
        <begin position="19"/>
        <end position="28"/>
    </location>
</feature>
<feature type="compositionally biased region" description="Polar residues" evidence="1">
    <location>
        <begin position="87"/>
        <end position="97"/>
    </location>
</feature>
<evidence type="ECO:0000313" key="3">
    <source>
        <dbReference type="Proteomes" id="UP000694560"/>
    </source>
</evidence>
<evidence type="ECO:0000313" key="2">
    <source>
        <dbReference type="Ensembl" id="ENSMCSP00000014886.1"/>
    </source>
</evidence>
<feature type="region of interest" description="Disordered" evidence="1">
    <location>
        <begin position="1"/>
        <end position="28"/>
    </location>
</feature>
<reference evidence="2" key="2">
    <citation type="submission" date="2025-09" db="UniProtKB">
        <authorList>
            <consortium name="Ensembl"/>
        </authorList>
    </citation>
    <scope>IDENTIFICATION</scope>
</reference>
<protein>
    <submittedName>
        <fullName evidence="2">Uncharacterized protein</fullName>
    </submittedName>
</protein>
<dbReference type="Ensembl" id="ENSMCST00000015269.1">
    <property type="protein sequence ID" value="ENSMCSP00000014886.1"/>
    <property type="gene ID" value="ENSMCSG00000010506.1"/>
</dbReference>
<feature type="compositionally biased region" description="Basic and acidic residues" evidence="1">
    <location>
        <begin position="1"/>
        <end position="18"/>
    </location>
</feature>
<feature type="region of interest" description="Disordered" evidence="1">
    <location>
        <begin position="52"/>
        <end position="157"/>
    </location>
</feature>
<dbReference type="AlphaFoldDB" id="A0A8C5X6Q5"/>
<evidence type="ECO:0000256" key="1">
    <source>
        <dbReference type="SAM" id="MobiDB-lite"/>
    </source>
</evidence>
<keyword evidence="3" id="KW-1185">Reference proteome</keyword>
<feature type="compositionally biased region" description="Basic and acidic residues" evidence="1">
    <location>
        <begin position="146"/>
        <end position="157"/>
    </location>
</feature>
<sequence>MLCKNDSNKAEEVKPQKDDSEDEAEVEVEDAVQKVCNATGCSVSTEEPFFKPLLSAGTEEQQEPLGRDHNSCSGTLWKEDGTGSRIFGNQSLHQGATENDKGQAGSREENRASRNPKVSKKQRKEQQRLEKKKRQEERHRQKVLATKRDCADSRTETEPANHVTLVKAMAALNI</sequence>
<dbReference type="Proteomes" id="UP000694560">
    <property type="component" value="Unplaced"/>
</dbReference>
<reference evidence="2" key="1">
    <citation type="submission" date="2025-08" db="UniProtKB">
        <authorList>
            <consortium name="Ensembl"/>
        </authorList>
    </citation>
    <scope>IDENTIFICATION</scope>
</reference>
<dbReference type="OrthoDB" id="415023at2759"/>
<feature type="compositionally biased region" description="Basic and acidic residues" evidence="1">
    <location>
        <begin position="124"/>
        <end position="139"/>
    </location>
</feature>
<proteinExistence type="predicted"/>